<evidence type="ECO:0000256" key="7">
    <source>
        <dbReference type="ARBA" id="ARBA00023004"/>
    </source>
</evidence>
<keyword evidence="11" id="KW-1185">Reference proteome</keyword>
<keyword evidence="8" id="KW-0325">Glycoprotein</keyword>
<keyword evidence="6" id="KW-0560">Oxidoreductase</keyword>
<dbReference type="PANTHER" id="PTHR11475">
    <property type="entry name" value="OXIDASE/PEROXIDASE"/>
    <property type="match status" value="1"/>
</dbReference>
<dbReference type="InterPro" id="IPR037120">
    <property type="entry name" value="Haem_peroxidase_sf_animal"/>
</dbReference>
<dbReference type="CDD" id="cd09823">
    <property type="entry name" value="peroxinectin_like"/>
    <property type="match status" value="1"/>
</dbReference>
<proteinExistence type="predicted"/>
<evidence type="ECO:0000256" key="6">
    <source>
        <dbReference type="ARBA" id="ARBA00023002"/>
    </source>
</evidence>
<evidence type="ECO:0000256" key="4">
    <source>
        <dbReference type="ARBA" id="ARBA00022617"/>
    </source>
</evidence>
<dbReference type="OrthoDB" id="2204368at2759"/>
<dbReference type="GO" id="GO:0004601">
    <property type="term" value="F:peroxidase activity"/>
    <property type="evidence" value="ECO:0007669"/>
    <property type="project" value="UniProtKB-KW"/>
</dbReference>
<dbReference type="InterPro" id="IPR019791">
    <property type="entry name" value="Haem_peroxidase_animal"/>
</dbReference>
<evidence type="ECO:0000256" key="8">
    <source>
        <dbReference type="ARBA" id="ARBA00023180"/>
    </source>
</evidence>
<keyword evidence="7 9" id="KW-0408">Iron</keyword>
<dbReference type="Pfam" id="PF03098">
    <property type="entry name" value="An_peroxidase"/>
    <property type="match status" value="1"/>
</dbReference>
<dbReference type="EMBL" id="CADEBC010000485">
    <property type="protein sequence ID" value="CAB3235321.1"/>
    <property type="molecule type" value="Genomic_DNA"/>
</dbReference>
<dbReference type="Gene3D" id="1.10.640.10">
    <property type="entry name" value="Haem peroxidase domain superfamily, animal type"/>
    <property type="match status" value="1"/>
</dbReference>
<feature type="binding site" description="axial binding residue" evidence="9">
    <location>
        <position position="459"/>
    </location>
    <ligand>
        <name>heme b</name>
        <dbReference type="ChEBI" id="CHEBI:60344"/>
    </ligand>
    <ligandPart>
        <name>Fe</name>
        <dbReference type="ChEBI" id="CHEBI:18248"/>
    </ligandPart>
</feature>
<comment type="caution">
    <text evidence="10">The sequence shown here is derived from an EMBL/GenBank/DDBJ whole genome shotgun (WGS) entry which is preliminary data.</text>
</comment>
<dbReference type="PRINTS" id="PR00457">
    <property type="entry name" value="ANPEROXIDASE"/>
</dbReference>
<dbReference type="PANTHER" id="PTHR11475:SF4">
    <property type="entry name" value="CHORION PEROXIDASE"/>
    <property type="match status" value="1"/>
</dbReference>
<evidence type="ECO:0008006" key="12">
    <source>
        <dbReference type="Google" id="ProtNLM"/>
    </source>
</evidence>
<keyword evidence="3" id="KW-0575">Peroxidase</keyword>
<keyword evidence="5" id="KW-0732">Signal</keyword>
<dbReference type="PROSITE" id="PS50292">
    <property type="entry name" value="PEROXIDASE_3"/>
    <property type="match status" value="1"/>
</dbReference>
<dbReference type="GO" id="GO:0005576">
    <property type="term" value="C:extracellular region"/>
    <property type="evidence" value="ECO:0007669"/>
    <property type="project" value="UniProtKB-SubCell"/>
</dbReference>
<accession>A0A8S0ZU97</accession>
<dbReference type="SUPFAM" id="SSF48113">
    <property type="entry name" value="Heme-dependent peroxidases"/>
    <property type="match status" value="1"/>
</dbReference>
<comment type="subcellular location">
    <subcellularLocation>
        <location evidence="1">Secreted</location>
    </subcellularLocation>
</comment>
<keyword evidence="9" id="KW-0479">Metal-binding</keyword>
<dbReference type="GO" id="GO:0046872">
    <property type="term" value="F:metal ion binding"/>
    <property type="evidence" value="ECO:0007669"/>
    <property type="project" value="UniProtKB-KW"/>
</dbReference>
<organism evidence="10 11">
    <name type="scientific">Arctia plantaginis</name>
    <name type="common">Wood tiger moth</name>
    <name type="synonym">Phalaena plantaginis</name>
    <dbReference type="NCBI Taxonomy" id="874455"/>
    <lineage>
        <taxon>Eukaryota</taxon>
        <taxon>Metazoa</taxon>
        <taxon>Ecdysozoa</taxon>
        <taxon>Arthropoda</taxon>
        <taxon>Hexapoda</taxon>
        <taxon>Insecta</taxon>
        <taxon>Pterygota</taxon>
        <taxon>Neoptera</taxon>
        <taxon>Endopterygota</taxon>
        <taxon>Lepidoptera</taxon>
        <taxon>Glossata</taxon>
        <taxon>Ditrysia</taxon>
        <taxon>Noctuoidea</taxon>
        <taxon>Erebidae</taxon>
        <taxon>Arctiinae</taxon>
        <taxon>Arctia</taxon>
    </lineage>
</organism>
<reference evidence="10 11" key="1">
    <citation type="submission" date="2020-04" db="EMBL/GenBank/DDBJ databases">
        <authorList>
            <person name="Wallbank WR R."/>
            <person name="Pardo Diaz C."/>
            <person name="Kozak K."/>
            <person name="Martin S."/>
            <person name="Jiggins C."/>
            <person name="Moest M."/>
            <person name="Warren A I."/>
            <person name="Byers J.R.P. K."/>
            <person name="Montejo-Kovacevich G."/>
            <person name="Yen C E."/>
        </authorList>
    </citation>
    <scope>NUCLEOTIDE SEQUENCE [LARGE SCALE GENOMIC DNA]</scope>
</reference>
<dbReference type="GO" id="GO:0006979">
    <property type="term" value="P:response to oxidative stress"/>
    <property type="evidence" value="ECO:0007669"/>
    <property type="project" value="InterPro"/>
</dbReference>
<dbReference type="GO" id="GO:0020037">
    <property type="term" value="F:heme binding"/>
    <property type="evidence" value="ECO:0007669"/>
    <property type="project" value="InterPro"/>
</dbReference>
<dbReference type="AlphaFoldDB" id="A0A8S0ZU97"/>
<keyword evidence="2" id="KW-0964">Secreted</keyword>
<dbReference type="Proteomes" id="UP000494106">
    <property type="component" value="Unassembled WGS sequence"/>
</dbReference>
<evidence type="ECO:0000313" key="11">
    <source>
        <dbReference type="Proteomes" id="UP000494106"/>
    </source>
</evidence>
<protein>
    <recommendedName>
        <fullName evidence="12">Peroxidase</fullName>
    </recommendedName>
</protein>
<sequence>MIWYILLFLSRAKEDDGPISSKDVAECLKCGRELARAARRRGNELVKSGINLDAYTPGILHFFSGDLPPDLKKASDVSKEILSATKLLQMKMHSSVTPSMFHSYLEQQGVCLRDPFCQPSLITCSSTSKYRSIDGTCNNEEHPEWGRKGAPFTRIAMPRYADGIYTMPVARSGHSLPNPRLLSTRLFADRAIGSRVLTNMNVQFGQFITHDMLFQVMDVTDEGGIQCCLADGRDVLPPEWQNDKCIPITVPDNDPFYRQHDIKCLNFVRSVTTPRDDCSLGHAEQMNTVTSYLDGSAIYGSDKKISSKLRTKSGGRLRQEERTGCIRGFLPSVKDKFAVCDLRNASEPCYLAGDIRINQSPTLAMLHTLLLREHNRIANKLSKLNPLWTDEKLFQEARKIVIAEIQHITYQEWLPTNFGADYLRYYRISPSTLYSRDYNPEANPGVINSFGAAAFRFLHSIISDNIVTCPKTYDKAYLYRLSDYYSNPCLLESDPDSFDDVVRGILASNAGESDPFCTGEITNLLFKSRNQWGMDLIAMDIQRGRDHGIASYNDFREICGLPRARTFQDLANEMSQDRINALQHLYECVDDIDLFVGGALERDMQGSILGYTFQCIVAEQFYRTRIGDRFFYDNGEMPHSFTTDQLKEIKKASMARLICDNTDGVHFVQKKAFEVESAYNPKYKCDDYNNIPYVDLTAWKKPSLDIF</sequence>
<name>A0A8S0ZU97_ARCPL</name>
<evidence type="ECO:0000256" key="9">
    <source>
        <dbReference type="PIRSR" id="PIRSR619791-2"/>
    </source>
</evidence>
<evidence type="ECO:0000256" key="1">
    <source>
        <dbReference type="ARBA" id="ARBA00004613"/>
    </source>
</evidence>
<keyword evidence="4 9" id="KW-0349">Heme</keyword>
<dbReference type="GO" id="GO:0022412">
    <property type="term" value="P:cellular process involved in reproduction in multicellular organism"/>
    <property type="evidence" value="ECO:0007669"/>
    <property type="project" value="UniProtKB-ARBA"/>
</dbReference>
<evidence type="ECO:0000256" key="3">
    <source>
        <dbReference type="ARBA" id="ARBA00022559"/>
    </source>
</evidence>
<evidence type="ECO:0000256" key="2">
    <source>
        <dbReference type="ARBA" id="ARBA00022525"/>
    </source>
</evidence>
<dbReference type="FunFam" id="1.10.640.10:FF:000003">
    <property type="entry name" value="chorion peroxidase"/>
    <property type="match status" value="1"/>
</dbReference>
<evidence type="ECO:0000313" key="10">
    <source>
        <dbReference type="EMBL" id="CAB3235321.1"/>
    </source>
</evidence>
<evidence type="ECO:0000256" key="5">
    <source>
        <dbReference type="ARBA" id="ARBA00022729"/>
    </source>
</evidence>
<gene>
    <name evidence="10" type="ORF">APLA_LOCUS6040</name>
</gene>
<dbReference type="InterPro" id="IPR010255">
    <property type="entry name" value="Haem_peroxidase_sf"/>
</dbReference>